<dbReference type="Proteomes" id="UP001304419">
    <property type="component" value="Chromosome 2"/>
</dbReference>
<evidence type="ECO:0000313" key="3">
    <source>
        <dbReference type="EMBL" id="WOX31442.1"/>
    </source>
</evidence>
<proteinExistence type="predicted"/>
<protein>
    <submittedName>
        <fullName evidence="2">Alpha/beta hydrolase</fullName>
    </submittedName>
</protein>
<evidence type="ECO:0000313" key="5">
    <source>
        <dbReference type="Proteomes" id="UP001304419"/>
    </source>
</evidence>
<gene>
    <name evidence="2" type="ORF">F9Y85_12525</name>
    <name evidence="3" type="ORF">R5H13_21110</name>
</gene>
<name>A0A8I2KQW5_9GAMM</name>
<dbReference type="PRINTS" id="PR00111">
    <property type="entry name" value="ABHYDROLASE"/>
</dbReference>
<evidence type="ECO:0000313" key="4">
    <source>
        <dbReference type="Proteomes" id="UP000646877"/>
    </source>
</evidence>
<dbReference type="EMBL" id="WEIA01000007">
    <property type="protein sequence ID" value="NLR22132.1"/>
    <property type="molecule type" value="Genomic_DNA"/>
</dbReference>
<dbReference type="Gene3D" id="3.40.50.1820">
    <property type="entry name" value="alpha/beta hydrolase"/>
    <property type="match status" value="1"/>
</dbReference>
<dbReference type="InterPro" id="IPR029058">
    <property type="entry name" value="AB_hydrolase_fold"/>
</dbReference>
<feature type="domain" description="AB hydrolase-1" evidence="1">
    <location>
        <begin position="25"/>
        <end position="267"/>
    </location>
</feature>
<reference evidence="2" key="1">
    <citation type="submission" date="2019-10" db="EMBL/GenBank/DDBJ databases">
        <authorList>
            <person name="Paulsen S."/>
        </authorList>
    </citation>
    <scope>NUCLEOTIDE SEQUENCE</scope>
    <source>
        <strain evidence="2">LMG 19692</strain>
    </source>
</reference>
<dbReference type="AlphaFoldDB" id="A0A8I2KQW5"/>
<dbReference type="RefSeq" id="WP_039495248.1">
    <property type="nucleotide sequence ID" value="NZ_CBCSDF010000005.1"/>
</dbReference>
<dbReference type="GO" id="GO:0016020">
    <property type="term" value="C:membrane"/>
    <property type="evidence" value="ECO:0007669"/>
    <property type="project" value="TreeGrafter"/>
</dbReference>
<dbReference type="Proteomes" id="UP000646877">
    <property type="component" value="Unassembled WGS sequence"/>
</dbReference>
<dbReference type="PANTHER" id="PTHR43798">
    <property type="entry name" value="MONOACYLGLYCEROL LIPASE"/>
    <property type="match status" value="1"/>
</dbReference>
<keyword evidence="2" id="KW-0378">Hydrolase</keyword>
<evidence type="ECO:0000259" key="1">
    <source>
        <dbReference type="Pfam" id="PF00561"/>
    </source>
</evidence>
<dbReference type="PANTHER" id="PTHR43798:SF33">
    <property type="entry name" value="HYDROLASE, PUTATIVE (AFU_ORTHOLOGUE AFUA_2G14860)-RELATED"/>
    <property type="match status" value="1"/>
</dbReference>
<dbReference type="EMBL" id="CP137579">
    <property type="protein sequence ID" value="WOX31442.1"/>
    <property type="molecule type" value="Genomic_DNA"/>
</dbReference>
<dbReference type="Pfam" id="PF00561">
    <property type="entry name" value="Abhydrolase_1"/>
    <property type="match status" value="1"/>
</dbReference>
<evidence type="ECO:0000313" key="2">
    <source>
        <dbReference type="EMBL" id="NLR22132.1"/>
    </source>
</evidence>
<keyword evidence="5" id="KW-1185">Reference proteome</keyword>
<reference evidence="3 5" key="2">
    <citation type="submission" date="2023-10" db="EMBL/GenBank/DDBJ databases">
        <title>To unveil natural product biosynthetic capacity in Pseudoalteromonas.</title>
        <authorList>
            <person name="Wang J."/>
        </authorList>
    </citation>
    <scope>NUCLEOTIDE SEQUENCE [LARGE SCALE GENOMIC DNA]</scope>
    <source>
        <strain evidence="3 5">DSM 15914</strain>
    </source>
</reference>
<dbReference type="GO" id="GO:0016787">
    <property type="term" value="F:hydrolase activity"/>
    <property type="evidence" value="ECO:0007669"/>
    <property type="project" value="UniProtKB-KW"/>
</dbReference>
<dbReference type="InterPro" id="IPR050266">
    <property type="entry name" value="AB_hydrolase_sf"/>
</dbReference>
<dbReference type="InterPro" id="IPR000073">
    <property type="entry name" value="AB_hydrolase_1"/>
</dbReference>
<sequence length="290" mass="32706">MSLYAIKEQKIGPFSYQSWGEGKQTVIYLHGWQDNSNSFVPFAPFCNTQYTHIALDFAGHGHSDWKSADAFYYFIDYVYDLKCFLDLAQIKTCHIVGHSMGAMIANLFASCYPTRCLSLVLIEGIGIVSTSESDTKTQLINAFNSRDKLKQSEPRVYPDINTLAQLRSKISDVSVEIAALLVTRNTQPHPDGVQLRLDPRLKHHSGFRYSISQAKSALNGISIPTLLVLAEQGYDMIVRQYSQFKGCFDSLRLEKIPGGHHCHMENPEICYKLIEVHQNRDKTAFTTEGA</sequence>
<organism evidence="2 4">
    <name type="scientific">Pseudoalteromonas maricaloris</name>
    <dbReference type="NCBI Taxonomy" id="184924"/>
    <lineage>
        <taxon>Bacteria</taxon>
        <taxon>Pseudomonadati</taxon>
        <taxon>Pseudomonadota</taxon>
        <taxon>Gammaproteobacteria</taxon>
        <taxon>Alteromonadales</taxon>
        <taxon>Pseudoalteromonadaceae</taxon>
        <taxon>Pseudoalteromonas</taxon>
    </lineage>
</organism>
<dbReference type="SUPFAM" id="SSF53474">
    <property type="entry name" value="alpha/beta-Hydrolases"/>
    <property type="match status" value="1"/>
</dbReference>
<accession>A0A8I2KQW5</accession>